<dbReference type="RefSeq" id="WP_040106601.1">
    <property type="nucleotide sequence ID" value="NZ_JABEVU030000001.1"/>
</dbReference>
<sequence length="263" mass="29494">MIVTTGGRTDQQTIDHARTLSEAYDSPYIERAKRSIIKLKECYKEDIIVVSRNGITIHPLSQEEPLTFHPNMAMVRAKRMLSGETDPFIQTAGIAPGMHVLDCTMGLASDSIIASLATGPEGQVTALEADPLLHLLAAEGLQSFPASNQEINEAMRRIVSMNAEHHAFLASEPDDSYDIIYFDPMFSEVIDNSNAIRTIHHQTEQSGLNVETIIEARRVARRRVVMKDHWKSPKFSELGFTQVKRKTSLFHYGYIDMQHGTVQ</sequence>
<name>A0A0C2H810_9STAP</name>
<dbReference type="EC" id="2.1.1.-" evidence="2"/>
<dbReference type="Gene3D" id="3.40.50.150">
    <property type="entry name" value="Vaccinia Virus protein VP39"/>
    <property type="match status" value="1"/>
</dbReference>
<comment type="caution">
    <text evidence="1">The sequence shown here is derived from an EMBL/GenBank/DDBJ whole genome shotgun (WGS) entry which is preliminary data.</text>
</comment>
<dbReference type="EMBL" id="JXII01000009">
    <property type="protein sequence ID" value="KIH69960.1"/>
    <property type="molecule type" value="Genomic_DNA"/>
</dbReference>
<protein>
    <submittedName>
        <fullName evidence="2">Class I SAM-dependent methyltransferase</fullName>
        <ecNumber evidence="2">2.1.1.-</ecNumber>
    </submittedName>
</protein>
<dbReference type="EMBL" id="JABEVU030000001">
    <property type="protein sequence ID" value="MDB0581260.1"/>
    <property type="molecule type" value="Genomic_DNA"/>
</dbReference>
<dbReference type="PANTHER" id="PTHR36112">
    <property type="entry name" value="RIBOSOMAL RNA SMALL SUBUNIT METHYLTRANSFERASE J"/>
    <property type="match status" value="1"/>
</dbReference>
<reference evidence="1 3" key="1">
    <citation type="submission" date="2015-01" db="EMBL/GenBank/DDBJ databases">
        <title>Genome sequences of high lactate-tolerant strain Salinicoccus roseus W12 with industrial interest.</title>
        <authorList>
            <person name="Wang H."/>
            <person name="Yu B."/>
        </authorList>
    </citation>
    <scope>NUCLEOTIDE SEQUENCE [LARGE SCALE GENOMIC DNA]</scope>
    <source>
        <strain evidence="1 3">W12</strain>
    </source>
</reference>
<evidence type="ECO:0000313" key="2">
    <source>
        <dbReference type="EMBL" id="MDB0581260.1"/>
    </source>
</evidence>
<dbReference type="Proteomes" id="UP000527860">
    <property type="component" value="Unassembled WGS sequence"/>
</dbReference>
<dbReference type="GeneID" id="77846012"/>
<keyword evidence="4" id="KW-1185">Reference proteome</keyword>
<evidence type="ECO:0000313" key="1">
    <source>
        <dbReference type="EMBL" id="KIH69960.1"/>
    </source>
</evidence>
<keyword evidence="2" id="KW-0489">Methyltransferase</keyword>
<proteinExistence type="predicted"/>
<dbReference type="Pfam" id="PF04445">
    <property type="entry name" value="SAM_MT"/>
    <property type="match status" value="1"/>
</dbReference>
<accession>A0A0C2H810</accession>
<dbReference type="OrthoDB" id="1653798at2"/>
<evidence type="ECO:0000313" key="3">
    <source>
        <dbReference type="Proteomes" id="UP000031546"/>
    </source>
</evidence>
<reference evidence="2" key="3">
    <citation type="submission" date="2022-12" db="EMBL/GenBank/DDBJ databases">
        <title>Genome analysis and biological profiling of marine Salinicoccus roseus MOSEL-ME25.</title>
        <authorList>
            <person name="Mirza F.T."/>
            <person name="Xie Y."/>
            <person name="Shinwari Z.K."/>
        </authorList>
    </citation>
    <scope>NUCLEOTIDE SEQUENCE</scope>
    <source>
        <strain evidence="2">MOSEL-ME25</strain>
    </source>
</reference>
<keyword evidence="2" id="KW-0808">Transferase</keyword>
<reference evidence="2" key="2">
    <citation type="submission" date="2020-04" db="EMBL/GenBank/DDBJ databases">
        <authorList>
            <person name="Tanveer F."/>
            <person name="Xie Y."/>
            <person name="Shinwari Z.K."/>
        </authorList>
    </citation>
    <scope>NUCLEOTIDE SEQUENCE</scope>
    <source>
        <strain evidence="2">MOSEL-ME25</strain>
    </source>
</reference>
<dbReference type="SUPFAM" id="SSF53335">
    <property type="entry name" value="S-adenosyl-L-methionine-dependent methyltransferases"/>
    <property type="match status" value="1"/>
</dbReference>
<dbReference type="InterPro" id="IPR007536">
    <property type="entry name" value="16SrRNA_methylTrfase_J"/>
</dbReference>
<dbReference type="Proteomes" id="UP000031546">
    <property type="component" value="Unassembled WGS sequence"/>
</dbReference>
<organism evidence="1 3">
    <name type="scientific">Salinicoccus roseus</name>
    <dbReference type="NCBI Taxonomy" id="45670"/>
    <lineage>
        <taxon>Bacteria</taxon>
        <taxon>Bacillati</taxon>
        <taxon>Bacillota</taxon>
        <taxon>Bacilli</taxon>
        <taxon>Bacillales</taxon>
        <taxon>Staphylococcaceae</taxon>
        <taxon>Salinicoccus</taxon>
    </lineage>
</organism>
<dbReference type="GO" id="GO:0008990">
    <property type="term" value="F:rRNA (guanine-N2-)-methyltransferase activity"/>
    <property type="evidence" value="ECO:0007669"/>
    <property type="project" value="InterPro"/>
</dbReference>
<dbReference type="AlphaFoldDB" id="A0A0C2H810"/>
<dbReference type="InterPro" id="IPR029063">
    <property type="entry name" value="SAM-dependent_MTases_sf"/>
</dbReference>
<gene>
    <name evidence="2" type="ORF">F7P68_0012075</name>
    <name evidence="1" type="ORF">SN16_10655</name>
</gene>
<dbReference type="PANTHER" id="PTHR36112:SF1">
    <property type="entry name" value="RIBOSOMAL RNA SMALL SUBUNIT METHYLTRANSFERASE J"/>
    <property type="match status" value="1"/>
</dbReference>
<dbReference type="STRING" id="45670.SN16_10655"/>
<evidence type="ECO:0000313" key="4">
    <source>
        <dbReference type="Proteomes" id="UP000527860"/>
    </source>
</evidence>